<evidence type="ECO:0000259" key="5">
    <source>
        <dbReference type="PROSITE" id="PS50887"/>
    </source>
</evidence>
<dbReference type="GO" id="GO:0052621">
    <property type="term" value="F:diguanylate cyclase activity"/>
    <property type="evidence" value="ECO:0007669"/>
    <property type="project" value="UniProtKB-EC"/>
</dbReference>
<keyword evidence="2" id="KW-1133">Transmembrane helix</keyword>
<evidence type="ECO:0000259" key="3">
    <source>
        <dbReference type="PROSITE" id="PS50112"/>
    </source>
</evidence>
<dbReference type="SMART" id="SM00086">
    <property type="entry name" value="PAC"/>
    <property type="match status" value="2"/>
</dbReference>
<dbReference type="InterPro" id="IPR013656">
    <property type="entry name" value="PAS_4"/>
</dbReference>
<feature type="transmembrane region" description="Helical" evidence="2">
    <location>
        <begin position="228"/>
        <end position="251"/>
    </location>
</feature>
<dbReference type="NCBIfam" id="TIGR00254">
    <property type="entry name" value="GGDEF"/>
    <property type="match status" value="1"/>
</dbReference>
<dbReference type="EMBL" id="JAUZEE010000006">
    <property type="protein sequence ID" value="MDP4301587.1"/>
    <property type="molecule type" value="Genomic_DNA"/>
</dbReference>
<feature type="transmembrane region" description="Helical" evidence="2">
    <location>
        <begin position="155"/>
        <end position="174"/>
    </location>
</feature>
<dbReference type="InterPro" id="IPR000014">
    <property type="entry name" value="PAS"/>
</dbReference>
<dbReference type="InterPro" id="IPR013767">
    <property type="entry name" value="PAS_fold"/>
</dbReference>
<gene>
    <name evidence="6" type="ORF">Q8X39_13140</name>
</gene>
<accession>A0ABT9G551</accession>
<feature type="transmembrane region" description="Helical" evidence="2">
    <location>
        <begin position="82"/>
        <end position="102"/>
    </location>
</feature>
<dbReference type="EC" id="2.7.7.65" evidence="6"/>
<dbReference type="SUPFAM" id="SSF55785">
    <property type="entry name" value="PYP-like sensor domain (PAS domain)"/>
    <property type="match status" value="2"/>
</dbReference>
<dbReference type="InterPro" id="IPR052155">
    <property type="entry name" value="Biofilm_reg_signaling"/>
</dbReference>
<feature type="region of interest" description="Disordered" evidence="1">
    <location>
        <begin position="1"/>
        <end position="41"/>
    </location>
</feature>
<keyword evidence="6" id="KW-0548">Nucleotidyltransferase</keyword>
<dbReference type="PANTHER" id="PTHR44757">
    <property type="entry name" value="DIGUANYLATE CYCLASE DGCP"/>
    <property type="match status" value="1"/>
</dbReference>
<feature type="domain" description="PAC" evidence="4">
    <location>
        <begin position="443"/>
        <end position="495"/>
    </location>
</feature>
<dbReference type="PROSITE" id="PS50112">
    <property type="entry name" value="PAS"/>
    <property type="match status" value="2"/>
</dbReference>
<feature type="transmembrane region" description="Helical" evidence="2">
    <location>
        <begin position="299"/>
        <end position="324"/>
    </location>
</feature>
<reference evidence="6 7" key="1">
    <citation type="submission" date="2023-08" db="EMBL/GenBank/DDBJ databases">
        <authorList>
            <person name="Roldan D.M."/>
            <person name="Menes R.J."/>
        </authorList>
    </citation>
    <scope>NUCLEOTIDE SEQUENCE [LARGE SCALE GENOMIC DNA]</scope>
    <source>
        <strain evidence="6 7">CCM 2812</strain>
    </source>
</reference>
<keyword evidence="2" id="KW-0472">Membrane</keyword>
<dbReference type="SMART" id="SM00091">
    <property type="entry name" value="PAS"/>
    <property type="match status" value="2"/>
</dbReference>
<dbReference type="Gene3D" id="3.30.450.20">
    <property type="entry name" value="PAS domain"/>
    <property type="match status" value="2"/>
</dbReference>
<evidence type="ECO:0000313" key="6">
    <source>
        <dbReference type="EMBL" id="MDP4301587.1"/>
    </source>
</evidence>
<feature type="transmembrane region" description="Helical" evidence="2">
    <location>
        <begin position="108"/>
        <end position="126"/>
    </location>
</feature>
<evidence type="ECO:0000256" key="2">
    <source>
        <dbReference type="SAM" id="Phobius"/>
    </source>
</evidence>
<dbReference type="InterPro" id="IPR043128">
    <property type="entry name" value="Rev_trsase/Diguanyl_cyclase"/>
</dbReference>
<keyword evidence="6" id="KW-0808">Transferase</keyword>
<feature type="transmembrane region" description="Helical" evidence="2">
    <location>
        <begin position="336"/>
        <end position="356"/>
    </location>
</feature>
<feature type="domain" description="GGDEF" evidence="5">
    <location>
        <begin position="656"/>
        <end position="789"/>
    </location>
</feature>
<dbReference type="InterPro" id="IPR029787">
    <property type="entry name" value="Nucleotide_cyclase"/>
</dbReference>
<dbReference type="Pfam" id="PF00989">
    <property type="entry name" value="PAS"/>
    <property type="match status" value="1"/>
</dbReference>
<dbReference type="InterPro" id="IPR000160">
    <property type="entry name" value="GGDEF_dom"/>
</dbReference>
<dbReference type="Pfam" id="PF00990">
    <property type="entry name" value="GGDEF"/>
    <property type="match status" value="1"/>
</dbReference>
<feature type="transmembrane region" description="Helical" evidence="2">
    <location>
        <begin position="263"/>
        <end position="287"/>
    </location>
</feature>
<dbReference type="Pfam" id="PF08448">
    <property type="entry name" value="PAS_4"/>
    <property type="match status" value="1"/>
</dbReference>
<feature type="transmembrane region" description="Helical" evidence="2">
    <location>
        <begin position="133"/>
        <end position="149"/>
    </location>
</feature>
<sequence>MIRRRGPEGEPGERPDDDRGDDPGSDPGNDPGNEWMPFDPGRRPTWPAALAQAGVDLPGPGPVEEPVRIEEQLRLWALQQPWLTLLVALLGAWFWSSAAMWLSRFPGQVAAIWYTNVWGLALLLVLPRRAWPAALLAAGLGILGANLAYGDDVGLAALLVLPNLLEMVVAAWLLRRGGDHRRLLHDPAVMLQVMLKGSLLPAVLGTAAASALMALAGLNQTVQVAWGWLDSSAVGSATLLPITLAVLASDARTLRDHLFDGRTAALALISVGVALLAILMLPFPYVYMVLPLVLGAVRLRFVSVAAAVALVSVTVGTLIAQGLFPAPPQTAHWQQLLLYTPLLAALMPPLLLAASAEQVRRQTLELERSRERYRSLYERTPAMMVSVDRTGRLIGVSRLWLERMGLARAEVIGRRLDDFMTEPARLLASLQVWPALLNAGSCRDVELELARSDGLAIDVLVSATTDRASDGQVLRAHLVLEDITRKRLAEQLAAEHVRSKVTLESIADAVITSDARGRITYANPVALTLLGQTEAALQGRPYGEALVRRDVDNGAEVPDPVALCLQQRRRQVAPQRVRLAHAGGGEHVVQESVSPMVADGRVIGAVAVLHDITEAHAMALQLAHRAQHDALTGLPNRLLLHDRLVQGLQLARRQRRVLALMFIDLDGFKAINDRFGHASGDALLCQVAERLLEQLRASDTACRLGGDEFVVLLPQVESVIDAGRVAHNLLEAISRPYALAGTLVQVSASIGVACHPEGGLDEVSLMRNADRAMYEAKQRGRNQVHFFAPPAARTA</sequence>
<dbReference type="CDD" id="cd01949">
    <property type="entry name" value="GGDEF"/>
    <property type="match status" value="1"/>
</dbReference>
<dbReference type="CDD" id="cd00130">
    <property type="entry name" value="PAS"/>
    <property type="match status" value="2"/>
</dbReference>
<feature type="domain" description="PAS" evidence="3">
    <location>
        <begin position="495"/>
        <end position="540"/>
    </location>
</feature>
<dbReference type="SUPFAM" id="SSF55073">
    <property type="entry name" value="Nucleotide cyclase"/>
    <property type="match status" value="1"/>
</dbReference>
<proteinExistence type="predicted"/>
<dbReference type="SMART" id="SM00267">
    <property type="entry name" value="GGDEF"/>
    <property type="match status" value="1"/>
</dbReference>
<comment type="caution">
    <text evidence="6">The sequence shown here is derived from an EMBL/GenBank/DDBJ whole genome shotgun (WGS) entry which is preliminary data.</text>
</comment>
<dbReference type="InterPro" id="IPR035965">
    <property type="entry name" value="PAS-like_dom_sf"/>
</dbReference>
<protein>
    <submittedName>
        <fullName evidence="6">Diguanylate cyclase</fullName>
        <ecNumber evidence="6">2.7.7.65</ecNumber>
    </submittedName>
</protein>
<dbReference type="NCBIfam" id="TIGR00229">
    <property type="entry name" value="sensory_box"/>
    <property type="match status" value="2"/>
</dbReference>
<dbReference type="InterPro" id="IPR001610">
    <property type="entry name" value="PAC"/>
</dbReference>
<evidence type="ECO:0000256" key="1">
    <source>
        <dbReference type="SAM" id="MobiDB-lite"/>
    </source>
</evidence>
<keyword evidence="2" id="KW-0812">Transmembrane</keyword>
<dbReference type="PROSITE" id="PS50887">
    <property type="entry name" value="GGDEF"/>
    <property type="match status" value="1"/>
</dbReference>
<feature type="domain" description="PAS" evidence="3">
    <location>
        <begin position="369"/>
        <end position="414"/>
    </location>
</feature>
<dbReference type="Gene3D" id="3.30.70.270">
    <property type="match status" value="1"/>
</dbReference>
<dbReference type="PROSITE" id="PS50113">
    <property type="entry name" value="PAC"/>
    <property type="match status" value="1"/>
</dbReference>
<dbReference type="RefSeq" id="WP_305750132.1">
    <property type="nucleotide sequence ID" value="NZ_JAUZEE010000006.1"/>
</dbReference>
<keyword evidence="7" id="KW-1185">Reference proteome</keyword>
<feature type="transmembrane region" description="Helical" evidence="2">
    <location>
        <begin position="195"/>
        <end position="216"/>
    </location>
</feature>
<organism evidence="6 7">
    <name type="scientific">Leptothrix discophora</name>
    <dbReference type="NCBI Taxonomy" id="89"/>
    <lineage>
        <taxon>Bacteria</taxon>
        <taxon>Pseudomonadati</taxon>
        <taxon>Pseudomonadota</taxon>
        <taxon>Betaproteobacteria</taxon>
        <taxon>Burkholderiales</taxon>
        <taxon>Sphaerotilaceae</taxon>
        <taxon>Leptothrix</taxon>
    </lineage>
</organism>
<feature type="compositionally biased region" description="Low complexity" evidence="1">
    <location>
        <begin position="25"/>
        <end position="34"/>
    </location>
</feature>
<feature type="compositionally biased region" description="Basic and acidic residues" evidence="1">
    <location>
        <begin position="1"/>
        <end position="17"/>
    </location>
</feature>
<evidence type="ECO:0000313" key="7">
    <source>
        <dbReference type="Proteomes" id="UP001235760"/>
    </source>
</evidence>
<dbReference type="Proteomes" id="UP001235760">
    <property type="component" value="Unassembled WGS sequence"/>
</dbReference>
<dbReference type="InterPro" id="IPR000700">
    <property type="entry name" value="PAS-assoc_C"/>
</dbReference>
<dbReference type="PANTHER" id="PTHR44757:SF4">
    <property type="entry name" value="DIGUANYLATE CYCLASE DGCE-RELATED"/>
    <property type="match status" value="1"/>
</dbReference>
<evidence type="ECO:0000259" key="4">
    <source>
        <dbReference type="PROSITE" id="PS50113"/>
    </source>
</evidence>
<name>A0ABT9G551_LEPDI</name>